<comment type="subcellular location">
    <subcellularLocation>
        <location evidence="1">Cell membrane</location>
        <topology evidence="1">Peripheral membrane protein</topology>
    </subcellularLocation>
</comment>
<comment type="caution">
    <text evidence="7">The sequence shown here is derived from an EMBL/GenBank/DDBJ whole genome shotgun (WGS) entry which is preliminary data.</text>
</comment>
<dbReference type="Gene3D" id="3.40.50.11820">
    <property type="match status" value="1"/>
</dbReference>
<name>A0ABW1RB98_9LACO</name>
<accession>A0ABW1RB98</accession>
<dbReference type="InterPro" id="IPR007554">
    <property type="entry name" value="Glycerophosphate_synth"/>
</dbReference>
<dbReference type="Gene3D" id="3.40.50.12580">
    <property type="match status" value="1"/>
</dbReference>
<reference evidence="8" key="1">
    <citation type="journal article" date="2019" name="Int. J. Syst. Evol. Microbiol.">
        <title>The Global Catalogue of Microorganisms (GCM) 10K type strain sequencing project: providing services to taxonomists for standard genome sequencing and annotation.</title>
        <authorList>
            <consortium name="The Broad Institute Genomics Platform"/>
            <consortium name="The Broad Institute Genome Sequencing Center for Infectious Disease"/>
            <person name="Wu L."/>
            <person name="Ma J."/>
        </authorList>
    </citation>
    <scope>NUCLEOTIDE SEQUENCE [LARGE SCALE GENOMIC DNA]</scope>
    <source>
        <strain evidence="8">CCM 8932</strain>
    </source>
</reference>
<sequence length="380" mass="42831">MKKTIYMWLVSLMSWLTHWHATTQVIYLMSFADNLTFIKQLQARLGTQLTVYYLPAATSGALTLKAAGIQVVPFRDSIHFAVAGVPVITRAATVYCDNYYAFIGGLTKRPAQRIVQLWHAAGAIKAFGWGDPQTQQRSAADRHRFQQVYDHFTDYVVGAAKMGDVFATSYRVDSQRMRVLGYPRSDRYQDPAWIAQTRSAIYAAHPAWRHRRIILYAPTYREGVTFSLPADFGQVQLAADQVLVLKLHPHLQAQTAQLLAQYPNLLTTAEDFSTDDLLTVTDTLISDYSSVIFDYALLPNCQKMVFYVFDWQTYQQRVGLQADFRSWAPGPLVTTVTALNQALAQPATATATQLATFNRLWNAHNDGQAGARTVAYFHQK</sequence>
<keyword evidence="8" id="KW-1185">Reference proteome</keyword>
<proteinExistence type="inferred from homology"/>
<evidence type="ECO:0000256" key="4">
    <source>
        <dbReference type="ARBA" id="ARBA00022679"/>
    </source>
</evidence>
<evidence type="ECO:0000313" key="7">
    <source>
        <dbReference type="EMBL" id="MFC6165432.1"/>
    </source>
</evidence>
<keyword evidence="6" id="KW-0472">Membrane</keyword>
<dbReference type="InterPro" id="IPR043148">
    <property type="entry name" value="TagF_C"/>
</dbReference>
<dbReference type="InterPro" id="IPR051612">
    <property type="entry name" value="Teichoic_Acid_Biosynth"/>
</dbReference>
<dbReference type="PANTHER" id="PTHR37316:SF1">
    <property type="entry name" value="TEICHOIC ACID GLYCEROL-PHOSPHATE PRIMASE"/>
    <property type="match status" value="1"/>
</dbReference>
<protein>
    <submittedName>
        <fullName evidence="7">CDP-glycerol glycerophosphotransferase family protein</fullName>
    </submittedName>
</protein>
<gene>
    <name evidence="7" type="ORF">ACFP3T_12185</name>
</gene>
<dbReference type="RefSeq" id="WP_223877311.1">
    <property type="nucleotide sequence ID" value="NZ_BJDK01000013.1"/>
</dbReference>
<evidence type="ECO:0000256" key="5">
    <source>
        <dbReference type="ARBA" id="ARBA00022944"/>
    </source>
</evidence>
<evidence type="ECO:0000256" key="6">
    <source>
        <dbReference type="ARBA" id="ARBA00023136"/>
    </source>
</evidence>
<keyword evidence="5" id="KW-0777">Teichoic acid biosynthesis</keyword>
<evidence type="ECO:0000256" key="1">
    <source>
        <dbReference type="ARBA" id="ARBA00004202"/>
    </source>
</evidence>
<dbReference type="Proteomes" id="UP001596253">
    <property type="component" value="Unassembled WGS sequence"/>
</dbReference>
<evidence type="ECO:0000256" key="3">
    <source>
        <dbReference type="ARBA" id="ARBA00022475"/>
    </source>
</evidence>
<keyword evidence="4" id="KW-0808">Transferase</keyword>
<comment type="similarity">
    <text evidence="2">Belongs to the CDP-glycerol glycerophosphotransferase family.</text>
</comment>
<dbReference type="Pfam" id="PF04464">
    <property type="entry name" value="Glyphos_transf"/>
    <property type="match status" value="1"/>
</dbReference>
<dbReference type="InterPro" id="IPR043149">
    <property type="entry name" value="TagF_N"/>
</dbReference>
<evidence type="ECO:0000256" key="2">
    <source>
        <dbReference type="ARBA" id="ARBA00010488"/>
    </source>
</evidence>
<dbReference type="PANTHER" id="PTHR37316">
    <property type="entry name" value="TEICHOIC ACID GLYCEROL-PHOSPHATE PRIMASE"/>
    <property type="match status" value="1"/>
</dbReference>
<dbReference type="EMBL" id="JBHSSD010000051">
    <property type="protein sequence ID" value="MFC6165432.1"/>
    <property type="molecule type" value="Genomic_DNA"/>
</dbReference>
<evidence type="ECO:0000313" key="8">
    <source>
        <dbReference type="Proteomes" id="UP001596253"/>
    </source>
</evidence>
<organism evidence="7 8">
    <name type="scientific">Lactiplantibacillus dongliensis</name>
    <dbReference type="NCBI Taxonomy" id="2559919"/>
    <lineage>
        <taxon>Bacteria</taxon>
        <taxon>Bacillati</taxon>
        <taxon>Bacillota</taxon>
        <taxon>Bacilli</taxon>
        <taxon>Lactobacillales</taxon>
        <taxon>Lactobacillaceae</taxon>
        <taxon>Lactiplantibacillus</taxon>
    </lineage>
</organism>
<keyword evidence="3" id="KW-1003">Cell membrane</keyword>